<dbReference type="Gene3D" id="3.40.30.10">
    <property type="entry name" value="Glutaredoxin"/>
    <property type="match status" value="1"/>
</dbReference>
<evidence type="ECO:0000259" key="4">
    <source>
        <dbReference type="PROSITE" id="PS50405"/>
    </source>
</evidence>
<dbReference type="InterPro" id="IPR004046">
    <property type="entry name" value="GST_C"/>
</dbReference>
<feature type="domain" description="GST C-terminal" evidence="4">
    <location>
        <begin position="86"/>
        <end position="207"/>
    </location>
</feature>
<evidence type="ECO:0000256" key="2">
    <source>
        <dbReference type="ARBA" id="ARBA00011738"/>
    </source>
</evidence>
<proteinExistence type="predicted"/>
<evidence type="ECO:0000256" key="1">
    <source>
        <dbReference type="ARBA" id="ARBA00003701"/>
    </source>
</evidence>
<accession>A0A1L8EHN1</accession>
<dbReference type="InterPro" id="IPR036249">
    <property type="entry name" value="Thioredoxin-like_sf"/>
</dbReference>
<dbReference type="FunFam" id="1.20.1050.10:FF:000007">
    <property type="entry name" value="Glutathione S-transferase 1-1"/>
    <property type="match status" value="1"/>
</dbReference>
<dbReference type="SFLD" id="SFLDS00019">
    <property type="entry name" value="Glutathione_Transferase_(cytos"/>
    <property type="match status" value="1"/>
</dbReference>
<dbReference type="SFLD" id="SFLDG01153">
    <property type="entry name" value="Main.4:_Theta-like"/>
    <property type="match status" value="1"/>
</dbReference>
<dbReference type="GO" id="GO:0004364">
    <property type="term" value="F:glutathione transferase activity"/>
    <property type="evidence" value="ECO:0007669"/>
    <property type="project" value="TreeGrafter"/>
</dbReference>
<evidence type="ECO:0000313" key="5">
    <source>
        <dbReference type="EMBL" id="JAV18164.1"/>
    </source>
</evidence>
<dbReference type="PROSITE" id="PS50404">
    <property type="entry name" value="GST_NTER"/>
    <property type="match status" value="1"/>
</dbReference>
<protein>
    <submittedName>
        <fullName evidence="5">Putative glutathione s-transferase 1-1-like protein</fullName>
    </submittedName>
</protein>
<dbReference type="InterPro" id="IPR004045">
    <property type="entry name" value="Glutathione_S-Trfase_N"/>
</dbReference>
<dbReference type="SUPFAM" id="SSF52833">
    <property type="entry name" value="Thioredoxin-like"/>
    <property type="match status" value="1"/>
</dbReference>
<dbReference type="PROSITE" id="PS50405">
    <property type="entry name" value="GST_CTER"/>
    <property type="match status" value="1"/>
</dbReference>
<dbReference type="GO" id="GO:0006749">
    <property type="term" value="P:glutathione metabolic process"/>
    <property type="evidence" value="ECO:0007669"/>
    <property type="project" value="TreeGrafter"/>
</dbReference>
<evidence type="ECO:0000259" key="3">
    <source>
        <dbReference type="PROSITE" id="PS50404"/>
    </source>
</evidence>
<dbReference type="PANTHER" id="PTHR43969:SF9">
    <property type="entry name" value="GLUTATHIONE S TRANSFERASE D10, ISOFORM A-RELATED"/>
    <property type="match status" value="1"/>
</dbReference>
<feature type="domain" description="GST N-terminal" evidence="3">
    <location>
        <begin position="1"/>
        <end position="80"/>
    </location>
</feature>
<dbReference type="FunFam" id="3.40.30.10:FF:000034">
    <property type="entry name" value="glutathione S-transferase 1"/>
    <property type="match status" value="1"/>
</dbReference>
<dbReference type="SUPFAM" id="SSF47616">
    <property type="entry name" value="GST C-terminal domain-like"/>
    <property type="match status" value="1"/>
</dbReference>
<dbReference type="EMBL" id="GFDG01000635">
    <property type="protein sequence ID" value="JAV18164.1"/>
    <property type="molecule type" value="Transcribed_RNA"/>
</dbReference>
<dbReference type="CDD" id="cd03177">
    <property type="entry name" value="GST_C_Delta_Epsilon"/>
    <property type="match status" value="1"/>
</dbReference>
<reference evidence="5" key="1">
    <citation type="submission" date="2017-01" db="EMBL/GenBank/DDBJ databases">
        <title>An insight into the sialome and mialome of the horn fly, Haematobia irritans.</title>
        <authorList>
            <person name="Breijo M."/>
            <person name="Boiani M."/>
            <person name="Ures X."/>
            <person name="Rocha S."/>
            <person name="Sequeira M."/>
            <person name="Ribeiro J.M."/>
        </authorList>
    </citation>
    <scope>NUCLEOTIDE SEQUENCE</scope>
</reference>
<dbReference type="InterPro" id="IPR040079">
    <property type="entry name" value="Glutathione_S-Trfase"/>
</dbReference>
<dbReference type="Pfam" id="PF13417">
    <property type="entry name" value="GST_N_3"/>
    <property type="match status" value="1"/>
</dbReference>
<sequence>MDFYYMPPSAPCRAVEMTALAVGVQLNKNIVDLTKGEHLKEEFIKINPQHTIPTLVDSGFALWESRAIMTYLCEKYDQSKKWFPDCVKTRAIINQRLYFDMGTLYKSFADYYYPQIMKKAPADPEMFKKIEAAFEFFNTFLEGKQFAAGDSVTVADIALLATVTNFEAASFDLSKYANVAKWYEACKIAVPGYAENKEACNAFKKYFNDK</sequence>
<comment type="function">
    <text evidence="1">Conjugation of reduced glutathione to a wide number of exogenous and endogenous hydrophobic electrophiles.</text>
</comment>
<keyword evidence="5" id="KW-0808">Transferase</keyword>
<dbReference type="Gene3D" id="1.20.1050.10">
    <property type="match status" value="1"/>
</dbReference>
<organism evidence="5">
    <name type="scientific">Haematobia irritans</name>
    <name type="common">Horn fly</name>
    <name type="synonym">Conops irritans</name>
    <dbReference type="NCBI Taxonomy" id="7368"/>
    <lineage>
        <taxon>Eukaryota</taxon>
        <taxon>Metazoa</taxon>
        <taxon>Ecdysozoa</taxon>
        <taxon>Arthropoda</taxon>
        <taxon>Hexapoda</taxon>
        <taxon>Insecta</taxon>
        <taxon>Pterygota</taxon>
        <taxon>Neoptera</taxon>
        <taxon>Endopterygota</taxon>
        <taxon>Diptera</taxon>
        <taxon>Brachycera</taxon>
        <taxon>Muscomorpha</taxon>
        <taxon>Muscoidea</taxon>
        <taxon>Muscidae</taxon>
        <taxon>Haematobia</taxon>
    </lineage>
</organism>
<dbReference type="CDD" id="cd03045">
    <property type="entry name" value="GST_N_Delta_Epsilon"/>
    <property type="match status" value="1"/>
</dbReference>
<name>A0A1L8EHN1_HAEIR</name>
<dbReference type="PANTHER" id="PTHR43969">
    <property type="entry name" value="GLUTATHIONE S TRANSFERASE D10, ISOFORM A-RELATED"/>
    <property type="match status" value="1"/>
</dbReference>
<dbReference type="Pfam" id="PF00043">
    <property type="entry name" value="GST_C"/>
    <property type="match status" value="1"/>
</dbReference>
<dbReference type="AlphaFoldDB" id="A0A1L8EHN1"/>
<comment type="subunit">
    <text evidence="2">Homodimer.</text>
</comment>
<dbReference type="InterPro" id="IPR036282">
    <property type="entry name" value="Glutathione-S-Trfase_C_sf"/>
</dbReference>
<dbReference type="SFLD" id="SFLDG00358">
    <property type="entry name" value="Main_(cytGST)"/>
    <property type="match status" value="1"/>
</dbReference>
<dbReference type="InterPro" id="IPR010987">
    <property type="entry name" value="Glutathione-S-Trfase_C-like"/>
</dbReference>